<name>A0ABN9T390_9DINO</name>
<evidence type="ECO:0000313" key="1">
    <source>
        <dbReference type="EMBL" id="CAK0839472.1"/>
    </source>
</evidence>
<feature type="non-terminal residue" evidence="1">
    <location>
        <position position="1"/>
    </location>
</feature>
<proteinExistence type="predicted"/>
<evidence type="ECO:0000313" key="2">
    <source>
        <dbReference type="Proteomes" id="UP001189429"/>
    </source>
</evidence>
<dbReference type="Proteomes" id="UP001189429">
    <property type="component" value="Unassembled WGS sequence"/>
</dbReference>
<keyword evidence="2" id="KW-1185">Reference proteome</keyword>
<dbReference type="EMBL" id="CAUYUJ010014295">
    <property type="protein sequence ID" value="CAK0839472.1"/>
    <property type="molecule type" value="Genomic_DNA"/>
</dbReference>
<gene>
    <name evidence="1" type="ORF">PCOR1329_LOCUS35142</name>
</gene>
<sequence length="256" mass="27113">RFSVTVVGDGAGCAVHAAGGSLAPTREAPCAVLCPSQGELRAMLQENHVPFEVAEVDQHGDKVPEAGSGAGPLNPEVLADLRGMRSEGHNVRHESSHAAAPASSALLFRGAWRTHALLDVLRQHFLGAPVTRAAREPARLPRLAAPTPFAHAVPCFAEVVSTQSLPGAASGRAGGALHVSALRGCFFPGQSRRLLELLRVLLPSFSCELRPDRRHAAGINAFTKLGMRRIDTVECDGRDVDPDGNVDWKWAIKLGA</sequence>
<reference evidence="1" key="1">
    <citation type="submission" date="2023-10" db="EMBL/GenBank/DDBJ databases">
        <authorList>
            <person name="Chen Y."/>
            <person name="Shah S."/>
            <person name="Dougan E. K."/>
            <person name="Thang M."/>
            <person name="Chan C."/>
        </authorList>
    </citation>
    <scope>NUCLEOTIDE SEQUENCE [LARGE SCALE GENOMIC DNA]</scope>
</reference>
<comment type="caution">
    <text evidence="1">The sequence shown here is derived from an EMBL/GenBank/DDBJ whole genome shotgun (WGS) entry which is preliminary data.</text>
</comment>
<protein>
    <submittedName>
        <fullName evidence="1">Uncharacterized protein</fullName>
    </submittedName>
</protein>
<accession>A0ABN9T390</accession>
<organism evidence="1 2">
    <name type="scientific">Prorocentrum cordatum</name>
    <dbReference type="NCBI Taxonomy" id="2364126"/>
    <lineage>
        <taxon>Eukaryota</taxon>
        <taxon>Sar</taxon>
        <taxon>Alveolata</taxon>
        <taxon>Dinophyceae</taxon>
        <taxon>Prorocentrales</taxon>
        <taxon>Prorocentraceae</taxon>
        <taxon>Prorocentrum</taxon>
    </lineage>
</organism>